<dbReference type="SUPFAM" id="SSF48652">
    <property type="entry name" value="Tetraspanin"/>
    <property type="match status" value="1"/>
</dbReference>
<gene>
    <name evidence="7" type="ORF">PMACD_LOCUS6482</name>
</gene>
<reference evidence="7" key="1">
    <citation type="submission" date="2021-02" db="EMBL/GenBank/DDBJ databases">
        <authorList>
            <person name="Steward A R."/>
        </authorList>
    </citation>
    <scope>NUCLEOTIDE SEQUENCE</scope>
</reference>
<comment type="subcellular location">
    <subcellularLocation>
        <location evidence="1 6">Membrane</location>
        <topology evidence="1 6">Multi-pass membrane protein</topology>
    </subcellularLocation>
</comment>
<evidence type="ECO:0000256" key="4">
    <source>
        <dbReference type="ARBA" id="ARBA00022989"/>
    </source>
</evidence>
<evidence type="ECO:0000256" key="5">
    <source>
        <dbReference type="ARBA" id="ARBA00023136"/>
    </source>
</evidence>
<proteinExistence type="inferred from homology"/>
<dbReference type="Gene3D" id="1.10.1450.10">
    <property type="entry name" value="Tetraspanin"/>
    <property type="match status" value="1"/>
</dbReference>
<evidence type="ECO:0000256" key="6">
    <source>
        <dbReference type="RuleBase" id="RU361218"/>
    </source>
</evidence>
<keyword evidence="3 6" id="KW-0812">Transmembrane</keyword>
<keyword evidence="5 6" id="KW-0472">Membrane</keyword>
<evidence type="ECO:0000313" key="7">
    <source>
        <dbReference type="EMBL" id="CAF4844347.1"/>
    </source>
</evidence>
<evidence type="ECO:0000256" key="3">
    <source>
        <dbReference type="ARBA" id="ARBA00022692"/>
    </source>
</evidence>
<name>A0A821RP38_9NEOP</name>
<dbReference type="CDD" id="cd03127">
    <property type="entry name" value="tetraspanin_LEL"/>
    <property type="match status" value="1"/>
</dbReference>
<dbReference type="PANTHER" id="PTHR19282:SF477">
    <property type="entry name" value="TETRASPANIN"/>
    <property type="match status" value="1"/>
</dbReference>
<keyword evidence="8" id="KW-1185">Reference proteome</keyword>
<dbReference type="PANTHER" id="PTHR19282">
    <property type="entry name" value="TETRASPANIN"/>
    <property type="match status" value="1"/>
</dbReference>
<comment type="similarity">
    <text evidence="2 6">Belongs to the tetraspanin (TM4SF) family.</text>
</comment>
<evidence type="ECO:0000256" key="1">
    <source>
        <dbReference type="ARBA" id="ARBA00004141"/>
    </source>
</evidence>
<dbReference type="Proteomes" id="UP000663880">
    <property type="component" value="Unassembled WGS sequence"/>
</dbReference>
<protein>
    <recommendedName>
        <fullName evidence="6">Tetraspanin</fullName>
    </recommendedName>
</protein>
<feature type="transmembrane region" description="Helical" evidence="6">
    <location>
        <begin position="102"/>
        <end position="124"/>
    </location>
</feature>
<dbReference type="InterPro" id="IPR018499">
    <property type="entry name" value="Tetraspanin/Peripherin"/>
</dbReference>
<dbReference type="PIRSF" id="PIRSF002419">
    <property type="entry name" value="Tetraspanin"/>
    <property type="match status" value="1"/>
</dbReference>
<evidence type="ECO:0000256" key="2">
    <source>
        <dbReference type="ARBA" id="ARBA00006840"/>
    </source>
</evidence>
<dbReference type="OrthoDB" id="9972904at2759"/>
<dbReference type="InterPro" id="IPR008952">
    <property type="entry name" value="Tetraspanin_EC2_sf"/>
</dbReference>
<feature type="transmembrane region" description="Helical" evidence="6">
    <location>
        <begin position="226"/>
        <end position="249"/>
    </location>
</feature>
<organism evidence="7 8">
    <name type="scientific">Pieris macdunnoughi</name>
    <dbReference type="NCBI Taxonomy" id="345717"/>
    <lineage>
        <taxon>Eukaryota</taxon>
        <taxon>Metazoa</taxon>
        <taxon>Ecdysozoa</taxon>
        <taxon>Arthropoda</taxon>
        <taxon>Hexapoda</taxon>
        <taxon>Insecta</taxon>
        <taxon>Pterygota</taxon>
        <taxon>Neoptera</taxon>
        <taxon>Endopterygota</taxon>
        <taxon>Lepidoptera</taxon>
        <taxon>Glossata</taxon>
        <taxon>Ditrysia</taxon>
        <taxon>Papilionoidea</taxon>
        <taxon>Pieridae</taxon>
        <taxon>Pierinae</taxon>
        <taxon>Pieris</taxon>
    </lineage>
</organism>
<dbReference type="AlphaFoldDB" id="A0A821RP38"/>
<sequence length="293" mass="32838">MTLNKHSQKIHFKTESEYTMKSIRFLLLTITTMFIIIAGLMVVLGISVYTHYHNFSFFYEAAKSGRFVTPSLLCVLFGMGLFIVTLFGFFGSLKQSTCLVNMYAFFLIIMVILKIVVVILSFTISTDQLRSYVRVPVEQYVEDSEISVELDALQKSLNCCGSTSYKDYAGMNFTSYHDTVVISTDTDTIVVPTSCCAKRGDVYCTRIRSTGCQNALVNMLVQNSSVIGILGVSVTFIQILGIIFALLLAKCIRKMKSEKALIQWKIREQMILAQKSEAVDNTVYIGHTESSHA</sequence>
<dbReference type="InterPro" id="IPR000301">
    <property type="entry name" value="Tetraspanin_animals"/>
</dbReference>
<feature type="transmembrane region" description="Helical" evidence="6">
    <location>
        <begin position="25"/>
        <end position="47"/>
    </location>
</feature>
<accession>A0A821RP38</accession>
<comment type="caution">
    <text evidence="7">The sequence shown here is derived from an EMBL/GenBank/DDBJ whole genome shotgun (WGS) entry which is preliminary data.</text>
</comment>
<dbReference type="Pfam" id="PF00335">
    <property type="entry name" value="Tetraspanin"/>
    <property type="match status" value="1"/>
</dbReference>
<keyword evidence="4 6" id="KW-1133">Transmembrane helix</keyword>
<dbReference type="EMBL" id="CAJOBZ010000014">
    <property type="protein sequence ID" value="CAF4844347.1"/>
    <property type="molecule type" value="Genomic_DNA"/>
</dbReference>
<dbReference type="GO" id="GO:0005886">
    <property type="term" value="C:plasma membrane"/>
    <property type="evidence" value="ECO:0007669"/>
    <property type="project" value="TreeGrafter"/>
</dbReference>
<dbReference type="PRINTS" id="PR00259">
    <property type="entry name" value="TMFOUR"/>
</dbReference>
<feature type="transmembrane region" description="Helical" evidence="6">
    <location>
        <begin position="67"/>
        <end position="90"/>
    </location>
</feature>
<evidence type="ECO:0000313" key="8">
    <source>
        <dbReference type="Proteomes" id="UP000663880"/>
    </source>
</evidence>